<dbReference type="PANTHER" id="PTHR32093">
    <property type="entry name" value="LEUCINE-RICH REPEAT EXTENSIN-LIKE PROTEIN 3-RELATED"/>
    <property type="match status" value="1"/>
</dbReference>
<keyword evidence="8" id="KW-0325">Glycoprotein</keyword>
<evidence type="ECO:0000256" key="5">
    <source>
        <dbReference type="ARBA" id="ARBA00022729"/>
    </source>
</evidence>
<proteinExistence type="predicted"/>
<dbReference type="FunFam" id="3.80.10.10:FF:000041">
    <property type="entry name" value="LRR receptor-like serine/threonine-protein kinase ERECTA"/>
    <property type="match status" value="1"/>
</dbReference>
<keyword evidence="4" id="KW-0433">Leucine-rich repeat</keyword>
<dbReference type="GO" id="GO:0005576">
    <property type="term" value="C:extracellular region"/>
    <property type="evidence" value="ECO:0007669"/>
    <property type="project" value="UniProtKB-SubCell"/>
</dbReference>
<evidence type="ECO:0000256" key="2">
    <source>
        <dbReference type="ARBA" id="ARBA00004613"/>
    </source>
</evidence>
<feature type="compositionally biased region" description="Basic and acidic residues" evidence="9">
    <location>
        <begin position="231"/>
        <end position="251"/>
    </location>
</feature>
<evidence type="ECO:0000256" key="4">
    <source>
        <dbReference type="ARBA" id="ARBA00022614"/>
    </source>
</evidence>
<evidence type="ECO:0000256" key="3">
    <source>
        <dbReference type="ARBA" id="ARBA00022525"/>
    </source>
</evidence>
<protein>
    <submittedName>
        <fullName evidence="10">Uncharacterized protein</fullName>
    </submittedName>
</protein>
<comment type="subcellular location">
    <subcellularLocation>
        <location evidence="1">Membrane</location>
    </subcellularLocation>
    <subcellularLocation>
        <location evidence="2">Secreted</location>
    </subcellularLocation>
</comment>
<accession>A0A803NDZ6</accession>
<evidence type="ECO:0000313" key="11">
    <source>
        <dbReference type="Proteomes" id="UP000596660"/>
    </source>
</evidence>
<dbReference type="Proteomes" id="UP000596660">
    <property type="component" value="Unplaced"/>
</dbReference>
<feature type="compositionally biased region" description="Basic and acidic residues" evidence="9">
    <location>
        <begin position="261"/>
        <end position="278"/>
    </location>
</feature>
<dbReference type="PANTHER" id="PTHR32093:SF115">
    <property type="entry name" value="LEUCINE-RICH REPEAT EXTENSIN-LIKE PROTEIN 2"/>
    <property type="match status" value="1"/>
</dbReference>
<dbReference type="Gramene" id="AUR62044343-RA">
    <property type="protein sequence ID" value="AUR62044343-RA:cds"/>
    <property type="gene ID" value="AUR62044343"/>
</dbReference>
<feature type="compositionally biased region" description="Low complexity" evidence="9">
    <location>
        <begin position="211"/>
        <end position="230"/>
    </location>
</feature>
<evidence type="ECO:0000313" key="10">
    <source>
        <dbReference type="EnsemblPlants" id="AUR62044343-RA:cds"/>
    </source>
</evidence>
<evidence type="ECO:0000256" key="6">
    <source>
        <dbReference type="ARBA" id="ARBA00022737"/>
    </source>
</evidence>
<name>A0A803NDZ6_CHEQI</name>
<dbReference type="OMA" id="WRCSATS"/>
<feature type="compositionally biased region" description="Low complexity" evidence="9">
    <location>
        <begin position="189"/>
        <end position="203"/>
    </location>
</feature>
<keyword evidence="5" id="KW-0732">Signal</keyword>
<feature type="region of interest" description="Disordered" evidence="9">
    <location>
        <begin position="189"/>
        <end position="278"/>
    </location>
</feature>
<dbReference type="InterPro" id="IPR032675">
    <property type="entry name" value="LRR_dom_sf"/>
</dbReference>
<dbReference type="GO" id="GO:0016020">
    <property type="term" value="C:membrane"/>
    <property type="evidence" value="ECO:0007669"/>
    <property type="project" value="UniProtKB-SubCell"/>
</dbReference>
<evidence type="ECO:0000256" key="8">
    <source>
        <dbReference type="ARBA" id="ARBA00023180"/>
    </source>
</evidence>
<reference evidence="10" key="1">
    <citation type="journal article" date="2017" name="Nature">
        <title>The genome of Chenopodium quinoa.</title>
        <authorList>
            <person name="Jarvis D.E."/>
            <person name="Ho Y.S."/>
            <person name="Lightfoot D.J."/>
            <person name="Schmoeckel S.M."/>
            <person name="Li B."/>
            <person name="Borm T.J.A."/>
            <person name="Ohyanagi H."/>
            <person name="Mineta K."/>
            <person name="Michell C.T."/>
            <person name="Saber N."/>
            <person name="Kharbatia N.M."/>
            <person name="Rupper R.R."/>
            <person name="Sharp A.R."/>
            <person name="Dally N."/>
            <person name="Boughton B.A."/>
            <person name="Woo Y.H."/>
            <person name="Gao G."/>
            <person name="Schijlen E.G.W.M."/>
            <person name="Guo X."/>
            <person name="Momin A.A."/>
            <person name="Negrao S."/>
            <person name="Al-Babili S."/>
            <person name="Gehring C."/>
            <person name="Roessner U."/>
            <person name="Jung C."/>
            <person name="Murphy K."/>
            <person name="Arold S.T."/>
            <person name="Gojobori T."/>
            <person name="van der Linden C.G."/>
            <person name="van Loo E.N."/>
            <person name="Jellen E.N."/>
            <person name="Maughan P.J."/>
            <person name="Tester M."/>
        </authorList>
    </citation>
    <scope>NUCLEOTIDE SEQUENCE [LARGE SCALE GENOMIC DNA]</scope>
    <source>
        <strain evidence="10">cv. PI 614886</strain>
    </source>
</reference>
<dbReference type="Gene3D" id="3.80.10.10">
    <property type="entry name" value="Ribonuclease Inhibitor"/>
    <property type="match status" value="1"/>
</dbReference>
<evidence type="ECO:0000256" key="7">
    <source>
        <dbReference type="ARBA" id="ARBA00023136"/>
    </source>
</evidence>
<dbReference type="Pfam" id="PF00560">
    <property type="entry name" value="LRR_1"/>
    <property type="match status" value="2"/>
</dbReference>
<organism evidence="10 11">
    <name type="scientific">Chenopodium quinoa</name>
    <name type="common">Quinoa</name>
    <dbReference type="NCBI Taxonomy" id="63459"/>
    <lineage>
        <taxon>Eukaryota</taxon>
        <taxon>Viridiplantae</taxon>
        <taxon>Streptophyta</taxon>
        <taxon>Embryophyta</taxon>
        <taxon>Tracheophyta</taxon>
        <taxon>Spermatophyta</taxon>
        <taxon>Magnoliopsida</taxon>
        <taxon>eudicotyledons</taxon>
        <taxon>Gunneridae</taxon>
        <taxon>Pentapetalae</taxon>
        <taxon>Caryophyllales</taxon>
        <taxon>Chenopodiaceae</taxon>
        <taxon>Chenopodioideae</taxon>
        <taxon>Atripliceae</taxon>
        <taxon>Chenopodium</taxon>
    </lineage>
</organism>
<evidence type="ECO:0000256" key="1">
    <source>
        <dbReference type="ARBA" id="ARBA00004370"/>
    </source>
</evidence>
<dbReference type="InterPro" id="IPR051582">
    <property type="entry name" value="LRR_extensin-like_regulator"/>
</dbReference>
<dbReference type="InterPro" id="IPR001611">
    <property type="entry name" value="Leu-rich_rpt"/>
</dbReference>
<sequence>MGNSPVSVLVMANNELGGCIPSSIGDMGYTLNEIIMSNDNLSGCLPEEIGNLKHVTVFDVSYNNLSGSLPLTINGMASVEQLDVGYNQFTGVIPEAICLLPNLQNFTYSHNYFTGDAPSCSVSAGAGKVIDGSQNCIIGEANQRSAEECASPLATPVDCYSFGCIKKPVYTPSPSYTPTYSPPPYTPTYSPSPSYTPTYSPSPSYTPPPTSFGGASSGSYSPSPSYTPSPGEHKTTNTSGGEKRDLREHEATNTSELMVIDVDRICGERTEEGGGRSY</sequence>
<keyword evidence="6" id="KW-0677">Repeat</keyword>
<dbReference type="SUPFAM" id="SSF52058">
    <property type="entry name" value="L domain-like"/>
    <property type="match status" value="1"/>
</dbReference>
<evidence type="ECO:0000256" key="9">
    <source>
        <dbReference type="SAM" id="MobiDB-lite"/>
    </source>
</evidence>
<keyword evidence="7" id="KW-0472">Membrane</keyword>
<dbReference type="EnsemblPlants" id="AUR62044343-RA">
    <property type="protein sequence ID" value="AUR62044343-RA:cds"/>
    <property type="gene ID" value="AUR62044343"/>
</dbReference>
<dbReference type="AlphaFoldDB" id="A0A803NDZ6"/>
<reference evidence="10" key="2">
    <citation type="submission" date="2021-03" db="UniProtKB">
        <authorList>
            <consortium name="EnsemblPlants"/>
        </authorList>
    </citation>
    <scope>IDENTIFICATION</scope>
</reference>
<keyword evidence="11" id="KW-1185">Reference proteome</keyword>
<keyword evidence="3" id="KW-0964">Secreted</keyword>